<keyword evidence="2" id="KW-0472">Membrane</keyword>
<keyword evidence="2" id="KW-0812">Transmembrane</keyword>
<feature type="compositionally biased region" description="Low complexity" evidence="1">
    <location>
        <begin position="26"/>
        <end position="47"/>
    </location>
</feature>
<evidence type="ECO:0000313" key="4">
    <source>
        <dbReference type="Proteomes" id="UP000240542"/>
    </source>
</evidence>
<evidence type="ECO:0000256" key="1">
    <source>
        <dbReference type="SAM" id="MobiDB-lite"/>
    </source>
</evidence>
<feature type="transmembrane region" description="Helical" evidence="2">
    <location>
        <begin position="209"/>
        <end position="232"/>
    </location>
</feature>
<dbReference type="EMBL" id="PYGA01000013">
    <property type="protein sequence ID" value="PSK96031.1"/>
    <property type="molecule type" value="Genomic_DNA"/>
</dbReference>
<evidence type="ECO:0000256" key="2">
    <source>
        <dbReference type="SAM" id="Phobius"/>
    </source>
</evidence>
<protein>
    <submittedName>
        <fullName evidence="3">Uncharacterized protein</fullName>
    </submittedName>
</protein>
<dbReference type="Proteomes" id="UP000240542">
    <property type="component" value="Unassembled WGS sequence"/>
</dbReference>
<keyword evidence="2" id="KW-1133">Transmembrane helix</keyword>
<name>A0A2P8DFN4_9ACTN</name>
<proteinExistence type="predicted"/>
<feature type="region of interest" description="Disordered" evidence="1">
    <location>
        <begin position="1"/>
        <end position="90"/>
    </location>
</feature>
<feature type="transmembrane region" description="Helical" evidence="2">
    <location>
        <begin position="98"/>
        <end position="126"/>
    </location>
</feature>
<accession>A0A2P8DFN4</accession>
<sequence length="236" mass="23625">MRPDRTRTAPDRTPDRSGPDTAADRSGTGPAPAADDPDTPSGDTAGPRPDPSGPVTGPAAVPDRTGAPKTPVGPPEPDREAAPAPAGDRRGTRAQIRLLRAMVLLVAASAFVAIWGGWVGLGGLAGFGPVNLLPGIGSGLEVDLSITLPLGIEAYAAIALYIAVSGLVHGGARWFAYGSAFAALGIGAFGQATYHLLAAAAAPTAAPTGVVIFVSILPVLVLGGASALLHLVERRT</sequence>
<gene>
    <name evidence="3" type="ORF">CLV63_113194</name>
</gene>
<keyword evidence="4" id="KW-1185">Reference proteome</keyword>
<evidence type="ECO:0000313" key="3">
    <source>
        <dbReference type="EMBL" id="PSK96031.1"/>
    </source>
</evidence>
<reference evidence="3 4" key="1">
    <citation type="submission" date="2018-03" db="EMBL/GenBank/DDBJ databases">
        <title>Genomic Encyclopedia of Archaeal and Bacterial Type Strains, Phase II (KMG-II): from individual species to whole genera.</title>
        <authorList>
            <person name="Goeker M."/>
        </authorList>
    </citation>
    <scope>NUCLEOTIDE SEQUENCE [LARGE SCALE GENOMIC DNA]</scope>
    <source>
        <strain evidence="3 4">DSM 45312</strain>
    </source>
</reference>
<feature type="transmembrane region" description="Helical" evidence="2">
    <location>
        <begin position="146"/>
        <end position="168"/>
    </location>
</feature>
<comment type="caution">
    <text evidence="3">The sequence shown here is derived from an EMBL/GenBank/DDBJ whole genome shotgun (WGS) entry which is preliminary data.</text>
</comment>
<organism evidence="3 4">
    <name type="scientific">Murinocardiopsis flavida</name>
    <dbReference type="NCBI Taxonomy" id="645275"/>
    <lineage>
        <taxon>Bacteria</taxon>
        <taxon>Bacillati</taxon>
        <taxon>Actinomycetota</taxon>
        <taxon>Actinomycetes</taxon>
        <taxon>Streptosporangiales</taxon>
        <taxon>Nocardiopsidaceae</taxon>
        <taxon>Murinocardiopsis</taxon>
    </lineage>
</organism>
<feature type="transmembrane region" description="Helical" evidence="2">
    <location>
        <begin position="175"/>
        <end position="197"/>
    </location>
</feature>
<feature type="compositionally biased region" description="Basic and acidic residues" evidence="1">
    <location>
        <begin position="1"/>
        <end position="18"/>
    </location>
</feature>
<dbReference type="AlphaFoldDB" id="A0A2P8DFN4"/>
<feature type="compositionally biased region" description="Basic and acidic residues" evidence="1">
    <location>
        <begin position="76"/>
        <end position="90"/>
    </location>
</feature>